<organism evidence="1">
    <name type="scientific">marine metagenome</name>
    <dbReference type="NCBI Taxonomy" id="408172"/>
    <lineage>
        <taxon>unclassified sequences</taxon>
        <taxon>metagenomes</taxon>
        <taxon>ecological metagenomes</taxon>
    </lineage>
</organism>
<proteinExistence type="predicted"/>
<dbReference type="EMBL" id="UINC01109583">
    <property type="protein sequence ID" value="SVC76494.1"/>
    <property type="molecule type" value="Genomic_DNA"/>
</dbReference>
<reference evidence="1" key="1">
    <citation type="submission" date="2018-05" db="EMBL/GenBank/DDBJ databases">
        <authorList>
            <person name="Lanie J.A."/>
            <person name="Ng W.-L."/>
            <person name="Kazmierczak K.M."/>
            <person name="Andrzejewski T.M."/>
            <person name="Davidsen T.M."/>
            <person name="Wayne K.J."/>
            <person name="Tettelin H."/>
            <person name="Glass J.I."/>
            <person name="Rusch D."/>
            <person name="Podicherti R."/>
            <person name="Tsui H.-C.T."/>
            <person name="Winkler M.E."/>
        </authorList>
    </citation>
    <scope>NUCLEOTIDE SEQUENCE</scope>
</reference>
<gene>
    <name evidence="1" type="ORF">METZ01_LOCUS329348</name>
</gene>
<feature type="non-terminal residue" evidence="1">
    <location>
        <position position="1"/>
    </location>
</feature>
<name>A0A382PT38_9ZZZZ</name>
<evidence type="ECO:0000313" key="1">
    <source>
        <dbReference type="EMBL" id="SVC76494.1"/>
    </source>
</evidence>
<sequence length="118" mass="13195">NSSALNKFLQQNPRIAMVVVENGMVTLQPTKTIEKLDKELSKINFMLGLELPAKNTSFRVVSDSKKKVNISATAVFSEKKPYLHFSKDIKKRKSVVIDFKGGNGSVYSEIAPQFSVKF</sequence>
<protein>
    <submittedName>
        <fullName evidence="1">Uncharacterized protein</fullName>
    </submittedName>
</protein>
<dbReference type="AlphaFoldDB" id="A0A382PT38"/>
<accession>A0A382PT38</accession>